<dbReference type="Proteomes" id="UP000006727">
    <property type="component" value="Chromosome 4"/>
</dbReference>
<dbReference type="EMBL" id="ABEU02000004">
    <property type="protein sequence ID" value="PNR55039.1"/>
    <property type="molecule type" value="Genomic_DNA"/>
</dbReference>
<evidence type="ECO:0000313" key="3">
    <source>
        <dbReference type="Proteomes" id="UP000006727"/>
    </source>
</evidence>
<dbReference type="EnsemblPlants" id="Pp3c4_8040V3.1">
    <property type="protein sequence ID" value="PAC:32921047.CDS.1"/>
    <property type="gene ID" value="Pp3c4_8040"/>
</dbReference>
<reference evidence="1 3" key="2">
    <citation type="journal article" date="2018" name="Plant J.">
        <title>The Physcomitrella patens chromosome-scale assembly reveals moss genome structure and evolution.</title>
        <authorList>
            <person name="Lang D."/>
            <person name="Ullrich K.K."/>
            <person name="Murat F."/>
            <person name="Fuchs J."/>
            <person name="Jenkins J."/>
            <person name="Haas F.B."/>
            <person name="Piednoel M."/>
            <person name="Gundlach H."/>
            <person name="Van Bel M."/>
            <person name="Meyberg R."/>
            <person name="Vives C."/>
            <person name="Morata J."/>
            <person name="Symeonidi A."/>
            <person name="Hiss M."/>
            <person name="Muchero W."/>
            <person name="Kamisugi Y."/>
            <person name="Saleh O."/>
            <person name="Blanc G."/>
            <person name="Decker E.L."/>
            <person name="van Gessel N."/>
            <person name="Grimwood J."/>
            <person name="Hayes R.D."/>
            <person name="Graham S.W."/>
            <person name="Gunter L.E."/>
            <person name="McDaniel S.F."/>
            <person name="Hoernstein S.N.W."/>
            <person name="Larsson A."/>
            <person name="Li F.W."/>
            <person name="Perroud P.F."/>
            <person name="Phillips J."/>
            <person name="Ranjan P."/>
            <person name="Rokshar D.S."/>
            <person name="Rothfels C.J."/>
            <person name="Schneider L."/>
            <person name="Shu S."/>
            <person name="Stevenson D.W."/>
            <person name="Thummler F."/>
            <person name="Tillich M."/>
            <person name="Villarreal Aguilar J.C."/>
            <person name="Widiez T."/>
            <person name="Wong G.K."/>
            <person name="Wymore A."/>
            <person name="Zhang Y."/>
            <person name="Zimmer A.D."/>
            <person name="Quatrano R.S."/>
            <person name="Mayer K.F.X."/>
            <person name="Goodstein D."/>
            <person name="Casacuberta J.M."/>
            <person name="Vandepoele K."/>
            <person name="Reski R."/>
            <person name="Cuming A.C."/>
            <person name="Tuskan G.A."/>
            <person name="Maumus F."/>
            <person name="Salse J."/>
            <person name="Schmutz J."/>
            <person name="Rensing S.A."/>
        </authorList>
    </citation>
    <scope>NUCLEOTIDE SEQUENCE [LARGE SCALE GENOMIC DNA]</scope>
    <source>
        <strain evidence="2 3">cv. Gransden 2004</strain>
    </source>
</reference>
<name>A0A2K1KMN1_PHYPA</name>
<evidence type="ECO:0000313" key="1">
    <source>
        <dbReference type="EMBL" id="PNR55039.1"/>
    </source>
</evidence>
<dbReference type="Gramene" id="Pp3c4_8040V3.2">
    <property type="protein sequence ID" value="PAC:32921048.CDS.1"/>
    <property type="gene ID" value="Pp3c4_8040"/>
</dbReference>
<sequence>MKVEILGQFWCITSNKRGEINHIYHVIDFSMHVFCMAENVINDCKGAKGRESISIY</sequence>
<dbReference type="AlphaFoldDB" id="A0A2K1KMN1"/>
<evidence type="ECO:0000313" key="2">
    <source>
        <dbReference type="EnsemblPlants" id="PAC:32921047.CDS.1"/>
    </source>
</evidence>
<proteinExistence type="predicted"/>
<dbReference type="InParanoid" id="A0A2K1KMN1"/>
<gene>
    <name evidence="1" type="ORF">PHYPA_005932</name>
</gene>
<dbReference type="EnsemblPlants" id="Pp3c4_8040V3.2">
    <property type="protein sequence ID" value="PAC:32921048.CDS.1"/>
    <property type="gene ID" value="Pp3c4_8040"/>
</dbReference>
<reference evidence="2" key="3">
    <citation type="submission" date="2020-12" db="UniProtKB">
        <authorList>
            <consortium name="EnsemblPlants"/>
        </authorList>
    </citation>
    <scope>IDENTIFICATION</scope>
</reference>
<accession>A0A2K1KMN1</accession>
<keyword evidence="3" id="KW-1185">Reference proteome</keyword>
<protein>
    <submittedName>
        <fullName evidence="1 2">Uncharacterized protein</fullName>
    </submittedName>
</protein>
<reference evidence="1 3" key="1">
    <citation type="journal article" date="2008" name="Science">
        <title>The Physcomitrella genome reveals evolutionary insights into the conquest of land by plants.</title>
        <authorList>
            <person name="Rensing S."/>
            <person name="Lang D."/>
            <person name="Zimmer A."/>
            <person name="Terry A."/>
            <person name="Salamov A."/>
            <person name="Shapiro H."/>
            <person name="Nishiyama T."/>
            <person name="Perroud P.-F."/>
            <person name="Lindquist E."/>
            <person name="Kamisugi Y."/>
            <person name="Tanahashi T."/>
            <person name="Sakakibara K."/>
            <person name="Fujita T."/>
            <person name="Oishi K."/>
            <person name="Shin-I T."/>
            <person name="Kuroki Y."/>
            <person name="Toyoda A."/>
            <person name="Suzuki Y."/>
            <person name="Hashimoto A."/>
            <person name="Yamaguchi K."/>
            <person name="Sugano A."/>
            <person name="Kohara Y."/>
            <person name="Fujiyama A."/>
            <person name="Anterola A."/>
            <person name="Aoki S."/>
            <person name="Ashton N."/>
            <person name="Barbazuk W.B."/>
            <person name="Barker E."/>
            <person name="Bennetzen J."/>
            <person name="Bezanilla M."/>
            <person name="Blankenship R."/>
            <person name="Cho S.H."/>
            <person name="Dutcher S."/>
            <person name="Estelle M."/>
            <person name="Fawcett J.A."/>
            <person name="Gundlach H."/>
            <person name="Hanada K."/>
            <person name="Heyl A."/>
            <person name="Hicks K.A."/>
            <person name="Hugh J."/>
            <person name="Lohr M."/>
            <person name="Mayer K."/>
            <person name="Melkozernov A."/>
            <person name="Murata T."/>
            <person name="Nelson D."/>
            <person name="Pils B."/>
            <person name="Prigge M."/>
            <person name="Reiss B."/>
            <person name="Renner T."/>
            <person name="Rombauts S."/>
            <person name="Rushton P."/>
            <person name="Sanderfoot A."/>
            <person name="Schween G."/>
            <person name="Shiu S.-H."/>
            <person name="Stueber K."/>
            <person name="Theodoulou F.L."/>
            <person name="Tu H."/>
            <person name="Van de Peer Y."/>
            <person name="Verrier P.J."/>
            <person name="Waters E."/>
            <person name="Wood A."/>
            <person name="Yang L."/>
            <person name="Cove D."/>
            <person name="Cuming A."/>
            <person name="Hasebe M."/>
            <person name="Lucas S."/>
            <person name="Mishler D.B."/>
            <person name="Reski R."/>
            <person name="Grigoriev I."/>
            <person name="Quatrano R.S."/>
            <person name="Boore J.L."/>
        </authorList>
    </citation>
    <scope>NUCLEOTIDE SEQUENCE [LARGE SCALE GENOMIC DNA]</scope>
    <source>
        <strain evidence="2 3">cv. Gransden 2004</strain>
    </source>
</reference>
<organism evidence="1">
    <name type="scientific">Physcomitrium patens</name>
    <name type="common">Spreading-leaved earth moss</name>
    <name type="synonym">Physcomitrella patens</name>
    <dbReference type="NCBI Taxonomy" id="3218"/>
    <lineage>
        <taxon>Eukaryota</taxon>
        <taxon>Viridiplantae</taxon>
        <taxon>Streptophyta</taxon>
        <taxon>Embryophyta</taxon>
        <taxon>Bryophyta</taxon>
        <taxon>Bryophytina</taxon>
        <taxon>Bryopsida</taxon>
        <taxon>Funariidae</taxon>
        <taxon>Funariales</taxon>
        <taxon>Funariaceae</taxon>
        <taxon>Physcomitrium</taxon>
    </lineage>
</organism>
<dbReference type="Gramene" id="Pp3c4_8040V3.1">
    <property type="protein sequence ID" value="PAC:32921047.CDS.1"/>
    <property type="gene ID" value="Pp3c4_8040"/>
</dbReference>